<accession>A0A9D2WQP1</accession>
<protein>
    <submittedName>
        <fullName evidence="2">Phage portal protein</fullName>
    </submittedName>
</protein>
<dbReference type="Gene3D" id="1.20.1270.210">
    <property type="match status" value="1"/>
</dbReference>
<feature type="compositionally biased region" description="Basic and acidic residues" evidence="1">
    <location>
        <begin position="391"/>
        <end position="401"/>
    </location>
</feature>
<dbReference type="InterPro" id="IPR006427">
    <property type="entry name" value="Portal_HK97"/>
</dbReference>
<name>A0A9D2WQP1_9FIRM</name>
<organism evidence="2 3">
    <name type="scientific">Sporotomaculum syntrophicum</name>
    <dbReference type="NCBI Taxonomy" id="182264"/>
    <lineage>
        <taxon>Bacteria</taxon>
        <taxon>Bacillati</taxon>
        <taxon>Bacillota</taxon>
        <taxon>Clostridia</taxon>
        <taxon>Eubacteriales</taxon>
        <taxon>Desulfallaceae</taxon>
        <taxon>Sporotomaculum</taxon>
    </lineage>
</organism>
<reference evidence="2" key="1">
    <citation type="submission" date="2016-02" db="EMBL/GenBank/DDBJ databases">
        <title>Draft Genome Sequence of Sporotomaculum syntrophicum Strain FB, a Syntrophic Benzoate Degrader.</title>
        <authorList>
            <person name="Nobu M.K."/>
            <person name="Narihiro T."/>
            <person name="Qiu Y.-L."/>
            <person name="Ohashi A."/>
            <person name="Liu W.-T."/>
            <person name="Yuji S."/>
        </authorList>
    </citation>
    <scope>NUCLEOTIDE SEQUENCE</scope>
    <source>
        <strain evidence="2">FB</strain>
    </source>
</reference>
<dbReference type="Gene3D" id="3.40.140.120">
    <property type="match status" value="1"/>
</dbReference>
<proteinExistence type="predicted"/>
<dbReference type="Proteomes" id="UP000798488">
    <property type="component" value="Unassembled WGS sequence"/>
</dbReference>
<dbReference type="EMBL" id="LSRS01000004">
    <property type="protein sequence ID" value="KAF1084847.1"/>
    <property type="molecule type" value="Genomic_DNA"/>
</dbReference>
<dbReference type="OrthoDB" id="9765386at2"/>
<feature type="region of interest" description="Disordered" evidence="1">
    <location>
        <begin position="378"/>
        <end position="401"/>
    </location>
</feature>
<sequence length="401" mass="44195">MNIFKRLFNRKTEQRALGWRDPDGWQSLIGGTTAAGVTVTAETAMGHPAVLGAVRMIAELTASLPMITYKRTTGGKVRAKGHPVYELLHTRPNPQQTPFNFKETVCLHLLLHGNAYIVIQWDDNGNPAALWPIHPSRVSVELQSDGTLLYKITTQGQRKDYTADDVLHISMLSLDGLTGKSPVQLARESIAAALAGEEHAASYFANSARPSGILKTNSVLSEQAAKRLKESWQAAYGRGKSHGTAVLEDGTTFESISGNAQEAQLLESRQFAMRAIAAALRIPGHMLDPTVRGAYANVETQSLEFLTFSLQPLLTRLEEAFTLKLFTTEERKTLFVEFLTESLLRTDTRTRYSCYNTAITSGFMTPNEARIRENMEPLAGGDVLYPPQKGANDEKESGKRN</sequence>
<comment type="caution">
    <text evidence="2">The sequence shown here is derived from an EMBL/GenBank/DDBJ whole genome shotgun (WGS) entry which is preliminary data.</text>
</comment>
<evidence type="ECO:0000313" key="3">
    <source>
        <dbReference type="Proteomes" id="UP000798488"/>
    </source>
</evidence>
<dbReference type="NCBIfam" id="TIGR01537">
    <property type="entry name" value="portal_HK97"/>
    <property type="match status" value="1"/>
</dbReference>
<dbReference type="Pfam" id="PF04860">
    <property type="entry name" value="Phage_portal"/>
    <property type="match status" value="1"/>
</dbReference>
<dbReference type="AlphaFoldDB" id="A0A9D2WQP1"/>
<evidence type="ECO:0000256" key="1">
    <source>
        <dbReference type="SAM" id="MobiDB-lite"/>
    </source>
</evidence>
<evidence type="ECO:0000313" key="2">
    <source>
        <dbReference type="EMBL" id="KAF1084847.1"/>
    </source>
</evidence>
<dbReference type="RefSeq" id="WP_161822342.1">
    <property type="nucleotide sequence ID" value="NZ_LSRS01000004.1"/>
</dbReference>
<dbReference type="InterPro" id="IPR006944">
    <property type="entry name" value="Phage/GTA_portal"/>
</dbReference>
<dbReference type="Gene3D" id="3.30.1120.70">
    <property type="match status" value="1"/>
</dbReference>
<gene>
    <name evidence="2" type="ORF">SPSYN_02017</name>
</gene>
<keyword evidence="3" id="KW-1185">Reference proteome</keyword>